<dbReference type="Gene3D" id="3.30.700.20">
    <property type="entry name" value="Hypothetical protein ph0010, domain 1"/>
    <property type="match status" value="1"/>
</dbReference>
<dbReference type="InterPro" id="IPR027623">
    <property type="entry name" value="AmmeMemoSam_A"/>
</dbReference>
<evidence type="ECO:0000259" key="2">
    <source>
        <dbReference type="PROSITE" id="PS51112"/>
    </source>
</evidence>
<dbReference type="SUPFAM" id="SSF143447">
    <property type="entry name" value="AMMECR1-like"/>
    <property type="match status" value="1"/>
</dbReference>
<dbReference type="NCBIfam" id="TIGR00296">
    <property type="entry name" value="TIGR00296 family protein"/>
    <property type="match status" value="1"/>
</dbReference>
<dbReference type="EMBL" id="QXIY01000001">
    <property type="protein sequence ID" value="RIE17641.1"/>
    <property type="molecule type" value="Genomic_DNA"/>
</dbReference>
<dbReference type="InterPro" id="IPR027485">
    <property type="entry name" value="AMMECR1_N"/>
</dbReference>
<dbReference type="Pfam" id="PF01871">
    <property type="entry name" value="AMMECR1"/>
    <property type="match status" value="1"/>
</dbReference>
<dbReference type="PANTHER" id="PTHR13016">
    <property type="entry name" value="AMMECR1 HOMOLOG"/>
    <property type="match status" value="1"/>
</dbReference>
<dbReference type="InterPro" id="IPR002733">
    <property type="entry name" value="AMMECR1_domain"/>
</dbReference>
<dbReference type="InterPro" id="IPR036071">
    <property type="entry name" value="AMMECR1_dom_sf"/>
</dbReference>
<name>A0A398E4U3_9BACT</name>
<proteinExistence type="predicted"/>
<dbReference type="NCBIfam" id="TIGR04335">
    <property type="entry name" value="AmmeMemoSam_A"/>
    <property type="match status" value="1"/>
</dbReference>
<feature type="domain" description="AMMECR1" evidence="2">
    <location>
        <begin position="28"/>
        <end position="213"/>
    </location>
</feature>
<evidence type="ECO:0000313" key="4">
    <source>
        <dbReference type="Proteomes" id="UP000266113"/>
    </source>
</evidence>
<dbReference type="Gene3D" id="3.30.1490.150">
    <property type="entry name" value="Hypothetical protein ph0010, domain 2"/>
    <property type="match status" value="1"/>
</dbReference>
<comment type="caution">
    <text evidence="3">The sequence shown here is derived from an EMBL/GenBank/DDBJ whole genome shotgun (WGS) entry which is preliminary data.</text>
</comment>
<sequence>MTLQGTSPPSSDMRRLASGRTGMGMNEHERLQLLVLARESIRMRLLDAHELTPTREEFPDDKFWQDQGVFVTLTEHGELRGCIGTIMPVSPLVQAVASNALSAAFSDPRFEPVEESEFADLSIEVSLLSVPAELAFSSLADLQSKLAATRPGVILRRGVYQATFLPQVWEQLPNVHGFLEALCHKAGLHTESLSQPGLSVFTYTVEAFSEDCK</sequence>
<dbReference type="Proteomes" id="UP000266113">
    <property type="component" value="Unassembled WGS sequence"/>
</dbReference>
<dbReference type="PANTHER" id="PTHR13016:SF0">
    <property type="entry name" value="AMME SYNDROME CANDIDATE GENE 1 PROTEIN"/>
    <property type="match status" value="1"/>
</dbReference>
<dbReference type="AlphaFoldDB" id="A0A398E4U3"/>
<organism evidence="3 4">
    <name type="scientific">Candidatus Cryosericum septentrionale</name>
    <dbReference type="NCBI Taxonomy" id="2290913"/>
    <lineage>
        <taxon>Bacteria</taxon>
        <taxon>Pseudomonadati</taxon>
        <taxon>Caldisericota/Cryosericota group</taxon>
        <taxon>Candidatus Cryosericota</taxon>
        <taxon>Candidatus Cryosericia</taxon>
        <taxon>Candidatus Cryosericales</taxon>
        <taxon>Candidatus Cryosericaceae</taxon>
        <taxon>Candidatus Cryosericum</taxon>
    </lineage>
</organism>
<dbReference type="InterPro" id="IPR023473">
    <property type="entry name" value="AMMECR1"/>
</dbReference>
<protein>
    <submittedName>
        <fullName evidence="3">AmmeMemoRadiSam system protein A</fullName>
    </submittedName>
</protein>
<accession>A0A398E4U3</accession>
<feature type="compositionally biased region" description="Polar residues" evidence="1">
    <location>
        <begin position="1"/>
        <end position="10"/>
    </location>
</feature>
<reference evidence="3 4" key="1">
    <citation type="submission" date="2018-09" db="EMBL/GenBank/DDBJ databases">
        <title>Discovery and Ecogenomic Context for Candidatus Cryosericales, a Global Caldiserica Order Active in Thawing Permafrost.</title>
        <authorList>
            <person name="Martinez M.A."/>
            <person name="Woodcroft B.J."/>
            <person name="Ignacio Espinoza J.C."/>
            <person name="Zayed A."/>
            <person name="Singleton C.M."/>
            <person name="Boyd J."/>
            <person name="Li Y.-F."/>
            <person name="Purvine S."/>
            <person name="Maughan H."/>
            <person name="Hodgkins S.B."/>
            <person name="Anderson D."/>
            <person name="Sederholm M."/>
            <person name="Temperton B."/>
            <person name="Saleska S.R."/>
            <person name="Tyson G.W."/>
            <person name="Rich V.I."/>
        </authorList>
    </citation>
    <scope>NUCLEOTIDE SEQUENCE [LARGE SCALE GENOMIC DNA]</scope>
    <source>
        <strain evidence="3 4">SMC1</strain>
    </source>
</reference>
<keyword evidence="4" id="KW-1185">Reference proteome</keyword>
<dbReference type="PROSITE" id="PS51112">
    <property type="entry name" value="AMMECR1"/>
    <property type="match status" value="1"/>
</dbReference>
<evidence type="ECO:0000256" key="1">
    <source>
        <dbReference type="SAM" id="MobiDB-lite"/>
    </source>
</evidence>
<gene>
    <name evidence="3" type="primary">amrA</name>
    <name evidence="3" type="ORF">SMC1_00210</name>
</gene>
<evidence type="ECO:0000313" key="3">
    <source>
        <dbReference type="EMBL" id="RIE17641.1"/>
    </source>
</evidence>
<feature type="region of interest" description="Disordered" evidence="1">
    <location>
        <begin position="1"/>
        <end position="22"/>
    </location>
</feature>